<proteinExistence type="inferred from homology"/>
<organism evidence="8 9">
    <name type="scientific">Echeneis naucrates</name>
    <name type="common">Live sharksucker</name>
    <dbReference type="NCBI Taxonomy" id="173247"/>
    <lineage>
        <taxon>Eukaryota</taxon>
        <taxon>Metazoa</taxon>
        <taxon>Chordata</taxon>
        <taxon>Craniata</taxon>
        <taxon>Vertebrata</taxon>
        <taxon>Euteleostomi</taxon>
        <taxon>Actinopterygii</taxon>
        <taxon>Neopterygii</taxon>
        <taxon>Teleostei</taxon>
        <taxon>Neoteleostei</taxon>
        <taxon>Acanthomorphata</taxon>
        <taxon>Carangaria</taxon>
        <taxon>Carangiformes</taxon>
        <taxon>Echeneidae</taxon>
        <taxon>Echeneis</taxon>
    </lineage>
</organism>
<evidence type="ECO:0000256" key="4">
    <source>
        <dbReference type="PIRNR" id="PIRNR036948"/>
    </source>
</evidence>
<dbReference type="SMART" id="SM00288">
    <property type="entry name" value="VHS"/>
    <property type="match status" value="1"/>
</dbReference>
<evidence type="ECO:0000256" key="2">
    <source>
        <dbReference type="ARBA" id="ARBA00022448"/>
    </source>
</evidence>
<dbReference type="InterPro" id="IPR008942">
    <property type="entry name" value="ENTH_VHS"/>
</dbReference>
<feature type="domain" description="VHS" evidence="6">
    <location>
        <begin position="27"/>
        <end position="159"/>
    </location>
</feature>
<feature type="region of interest" description="Disordered" evidence="5">
    <location>
        <begin position="317"/>
        <end position="340"/>
    </location>
</feature>
<dbReference type="GeneID" id="115040720"/>
<keyword evidence="2 4" id="KW-0813">Transport</keyword>
<feature type="domain" description="GAT" evidence="7">
    <location>
        <begin position="223"/>
        <end position="311"/>
    </location>
</feature>
<dbReference type="InterPro" id="IPR014645">
    <property type="entry name" value="TOM1"/>
</dbReference>
<dbReference type="PANTHER" id="PTHR13856">
    <property type="entry name" value="VHS DOMAIN CONTAINING PROTEIN FAMILY"/>
    <property type="match status" value="1"/>
</dbReference>
<comment type="similarity">
    <text evidence="1 4">Belongs to the TOM1 family.</text>
</comment>
<keyword evidence="3 4" id="KW-0653">Protein transport</keyword>
<dbReference type="InterPro" id="IPR004152">
    <property type="entry name" value="GAT_dom"/>
</dbReference>
<protein>
    <submittedName>
        <fullName evidence="8">Target of Myb protein 1-like</fullName>
    </submittedName>
</protein>
<evidence type="ECO:0000313" key="9">
    <source>
        <dbReference type="Proteomes" id="UP000472264"/>
    </source>
</evidence>
<dbReference type="AlphaFoldDB" id="A0A665UCR4"/>
<dbReference type="GO" id="GO:0030276">
    <property type="term" value="F:clathrin binding"/>
    <property type="evidence" value="ECO:0007669"/>
    <property type="project" value="TreeGrafter"/>
</dbReference>
<feature type="compositionally biased region" description="Polar residues" evidence="5">
    <location>
        <begin position="485"/>
        <end position="500"/>
    </location>
</feature>
<evidence type="ECO:0000256" key="5">
    <source>
        <dbReference type="SAM" id="MobiDB-lite"/>
    </source>
</evidence>
<dbReference type="Pfam" id="PF03127">
    <property type="entry name" value="GAT"/>
    <property type="match status" value="1"/>
</dbReference>
<evidence type="ECO:0000259" key="6">
    <source>
        <dbReference type="PROSITE" id="PS50179"/>
    </source>
</evidence>
<dbReference type="GO" id="GO:0007165">
    <property type="term" value="P:signal transduction"/>
    <property type="evidence" value="ECO:0007669"/>
    <property type="project" value="TreeGrafter"/>
</dbReference>
<dbReference type="Gene3D" id="1.20.58.160">
    <property type="match status" value="1"/>
</dbReference>
<dbReference type="PROSITE" id="PS50909">
    <property type="entry name" value="GAT"/>
    <property type="match status" value="1"/>
</dbReference>
<dbReference type="Pfam" id="PF00790">
    <property type="entry name" value="VHS"/>
    <property type="match status" value="1"/>
</dbReference>
<gene>
    <name evidence="8" type="primary">LOC115040720</name>
</gene>
<dbReference type="PANTHER" id="PTHR13856:SF32">
    <property type="entry name" value="TARGET OF MYB1 MEMBRANE TRAFFICKING PROTEIN"/>
    <property type="match status" value="1"/>
</dbReference>
<dbReference type="GO" id="GO:0035091">
    <property type="term" value="F:phosphatidylinositol binding"/>
    <property type="evidence" value="ECO:0007669"/>
    <property type="project" value="InterPro"/>
</dbReference>
<feature type="region of interest" description="Disordered" evidence="5">
    <location>
        <begin position="465"/>
        <end position="500"/>
    </location>
</feature>
<reference evidence="8" key="2">
    <citation type="submission" date="2025-08" db="UniProtKB">
        <authorList>
            <consortium name="Ensembl"/>
        </authorList>
    </citation>
    <scope>IDENTIFICATION</scope>
</reference>
<evidence type="ECO:0000256" key="1">
    <source>
        <dbReference type="ARBA" id="ARBA00007708"/>
    </source>
</evidence>
<evidence type="ECO:0000259" key="7">
    <source>
        <dbReference type="PROSITE" id="PS50909"/>
    </source>
</evidence>
<sequence length="500" mass="55375">MFSLGEKMEFLIGNPFSTPVGQRIEQATSGSLQSEDWGLNIEICDIINETDEGPRDAVKAIKKRIVGNRNIREIMLALTVLEACVKNCGHRFQVLVSSQEFVEGVLVRAILPKYNPPAALHDRVLSLIQSWADAFRSSPSLAGVVHVYDDLRRRGLEFPMTDLDALSPIHTPNRSIPDNETSEMTAVTPTTHQSQPQVASVAPSQNNSPPVLLSEGPVSLSAEQEQKLRRELALVKGNLTVMSEMLNELVPGQTSPDDTELLQQLYSVCKSMQTRVVELIPQLLDEGFVEELLVVNDDLNNSFIRYERFDRLNKSQITNNQRNSTDSPSLINLSPEPSTLSQPAIITTTNQPAVNTWANERQSANHKEEEEFDMFAQTRGSSLAEQRKSVRYEDPGAVEGLAGALDTRLQVTGGMPPAKNSLKNDVDKWLSCDTEEQSSICEGVSCEGVSSEEFDKFLEDRAKAANHSSEQISSVPLFTSRAPPRSTQQQDQSHDQLFSL</sequence>
<dbReference type="SUPFAM" id="SSF89009">
    <property type="entry name" value="GAT-like domain"/>
    <property type="match status" value="1"/>
</dbReference>
<dbReference type="GO" id="GO:0015031">
    <property type="term" value="P:protein transport"/>
    <property type="evidence" value="ECO:0007669"/>
    <property type="project" value="UniProtKB-UniRule"/>
</dbReference>
<dbReference type="SUPFAM" id="SSF48464">
    <property type="entry name" value="ENTH/VHS domain"/>
    <property type="match status" value="1"/>
</dbReference>
<dbReference type="PROSITE" id="PS50179">
    <property type="entry name" value="VHS"/>
    <property type="match status" value="1"/>
</dbReference>
<dbReference type="CDD" id="cd14233">
    <property type="entry name" value="GAT_TOM1_like"/>
    <property type="match status" value="1"/>
</dbReference>
<dbReference type="OMA" id="CKNMQTR"/>
<dbReference type="GO" id="GO:0005768">
    <property type="term" value="C:endosome"/>
    <property type="evidence" value="ECO:0007669"/>
    <property type="project" value="TreeGrafter"/>
</dbReference>
<dbReference type="Gene3D" id="1.25.40.90">
    <property type="match status" value="1"/>
</dbReference>
<dbReference type="GO" id="GO:0016020">
    <property type="term" value="C:membrane"/>
    <property type="evidence" value="ECO:0007669"/>
    <property type="project" value="TreeGrafter"/>
</dbReference>
<keyword evidence="9" id="KW-1185">Reference proteome</keyword>
<dbReference type="InParanoid" id="A0A665UCR4"/>
<dbReference type="FunFam" id="1.25.40.90:FF:000003">
    <property type="entry name" value="TOM1-like protein 2 isoform X1"/>
    <property type="match status" value="1"/>
</dbReference>
<name>A0A665UCR4_ECHNA</name>
<reference evidence="8" key="1">
    <citation type="submission" date="2021-04" db="EMBL/GenBank/DDBJ databases">
        <authorList>
            <consortium name="Wellcome Sanger Institute Data Sharing"/>
        </authorList>
    </citation>
    <scope>NUCLEOTIDE SEQUENCE [LARGE SCALE GENOMIC DNA]</scope>
</reference>
<feature type="region of interest" description="Disordered" evidence="5">
    <location>
        <begin position="169"/>
        <end position="210"/>
    </location>
</feature>
<dbReference type="Proteomes" id="UP000472264">
    <property type="component" value="Chromosome 1"/>
</dbReference>
<evidence type="ECO:0000313" key="8">
    <source>
        <dbReference type="Ensembl" id="ENSENLP00000017247.1"/>
    </source>
</evidence>
<feature type="compositionally biased region" description="Polar residues" evidence="5">
    <location>
        <begin position="170"/>
        <end position="209"/>
    </location>
</feature>
<dbReference type="InterPro" id="IPR038425">
    <property type="entry name" value="GAT_sf"/>
</dbReference>
<reference evidence="8" key="3">
    <citation type="submission" date="2025-09" db="UniProtKB">
        <authorList>
            <consortium name="Ensembl"/>
        </authorList>
    </citation>
    <scope>IDENTIFICATION</scope>
</reference>
<feature type="compositionally biased region" description="Polar residues" evidence="5">
    <location>
        <begin position="466"/>
        <end position="477"/>
    </location>
</feature>
<dbReference type="RefSeq" id="XP_029353570.1">
    <property type="nucleotide sequence ID" value="XM_029497710.1"/>
</dbReference>
<evidence type="ECO:0000256" key="3">
    <source>
        <dbReference type="ARBA" id="ARBA00022927"/>
    </source>
</evidence>
<dbReference type="Ensembl" id="ENSENLT00000017876.1">
    <property type="protein sequence ID" value="ENSENLP00000017247.1"/>
    <property type="gene ID" value="ENSENLG00000007924.1"/>
</dbReference>
<dbReference type="GO" id="GO:0043130">
    <property type="term" value="F:ubiquitin binding"/>
    <property type="evidence" value="ECO:0007669"/>
    <property type="project" value="InterPro"/>
</dbReference>
<dbReference type="InterPro" id="IPR002014">
    <property type="entry name" value="VHS_dom"/>
</dbReference>
<accession>A0A665UCR4</accession>
<dbReference type="PIRSF" id="PIRSF036948">
    <property type="entry name" value="TOM1"/>
    <property type="match status" value="1"/>
</dbReference>